<feature type="compositionally biased region" description="Polar residues" evidence="1">
    <location>
        <begin position="79"/>
        <end position="98"/>
    </location>
</feature>
<accession>A0ABP1G198</accession>
<feature type="region of interest" description="Disordered" evidence="1">
    <location>
        <begin position="1"/>
        <end position="124"/>
    </location>
</feature>
<feature type="compositionally biased region" description="Pro residues" evidence="1">
    <location>
        <begin position="168"/>
        <end position="179"/>
    </location>
</feature>
<proteinExistence type="predicted"/>
<evidence type="ECO:0000256" key="1">
    <source>
        <dbReference type="SAM" id="MobiDB-lite"/>
    </source>
</evidence>
<comment type="caution">
    <text evidence="2">The sequence shown here is derived from an EMBL/GenBank/DDBJ whole genome shotgun (WGS) entry which is preliminary data.</text>
</comment>
<keyword evidence="3" id="KW-1185">Reference proteome</keyword>
<organism evidence="2 3">
    <name type="scientific">Coccomyxa viridis</name>
    <dbReference type="NCBI Taxonomy" id="1274662"/>
    <lineage>
        <taxon>Eukaryota</taxon>
        <taxon>Viridiplantae</taxon>
        <taxon>Chlorophyta</taxon>
        <taxon>core chlorophytes</taxon>
        <taxon>Trebouxiophyceae</taxon>
        <taxon>Trebouxiophyceae incertae sedis</taxon>
        <taxon>Coccomyxaceae</taxon>
        <taxon>Coccomyxa</taxon>
    </lineage>
</organism>
<dbReference type="EMBL" id="CAXHTA020000011">
    <property type="protein sequence ID" value="CAL5224505.1"/>
    <property type="molecule type" value="Genomic_DNA"/>
</dbReference>
<feature type="compositionally biased region" description="Polar residues" evidence="1">
    <location>
        <begin position="41"/>
        <end position="59"/>
    </location>
</feature>
<gene>
    <name evidence="2" type="primary">g7201</name>
    <name evidence="2" type="ORF">VP750_LOCUS6164</name>
</gene>
<protein>
    <submittedName>
        <fullName evidence="2">G7201 protein</fullName>
    </submittedName>
</protein>
<feature type="region of interest" description="Disordered" evidence="1">
    <location>
        <begin position="147"/>
        <end position="188"/>
    </location>
</feature>
<reference evidence="2 3" key="1">
    <citation type="submission" date="2024-06" db="EMBL/GenBank/DDBJ databases">
        <authorList>
            <person name="Kraege A."/>
            <person name="Thomma B."/>
        </authorList>
    </citation>
    <scope>NUCLEOTIDE SEQUENCE [LARGE SCALE GENOMIC DNA]</scope>
</reference>
<name>A0ABP1G198_9CHLO</name>
<sequence length="349" mass="37055">MPLSADPELHAQSRRGTFKEQMVKTAEDLRKEKQESKREISPTNSPYSPRSQQEQRPVPSSSASLSALTQGPAELRASQDMTVEPQQRLQLQASTSTRPDVRSWLSALPSGRGPAAGSAMTVDSSASQSMRLPAVGIPGSAAVSLQPETAQRMPHPSLPPVASSGPPAAGPPPTAPPASAPAQAKPAVSGFLVQQPSSKLWMEAVPMRTGIKATKTYRVYSNAFMEGRPQGETGPRNYLRPGIPSIQSGPGAPLSSHIPDRRSPQGMPYGSLPRSLAEQALQKAQAAPVVNLAPFSIQRSMAGKQDKGAHAAAERMQKASHDLLCQLTAARLWLSDASLLGPQTYEQIC</sequence>
<dbReference type="Proteomes" id="UP001497392">
    <property type="component" value="Unassembled WGS sequence"/>
</dbReference>
<evidence type="ECO:0000313" key="3">
    <source>
        <dbReference type="Proteomes" id="UP001497392"/>
    </source>
</evidence>
<evidence type="ECO:0000313" key="2">
    <source>
        <dbReference type="EMBL" id="CAL5224505.1"/>
    </source>
</evidence>
<feature type="compositionally biased region" description="Basic and acidic residues" evidence="1">
    <location>
        <begin position="7"/>
        <end position="40"/>
    </location>
</feature>